<name>A0A437S9I5_9FIRM</name>
<dbReference type="AlphaFoldDB" id="A0A437S9I5"/>
<feature type="active site" evidence="5">
    <location>
        <position position="68"/>
    </location>
</feature>
<evidence type="ECO:0000313" key="6">
    <source>
        <dbReference type="EMBL" id="RVU55551.1"/>
    </source>
</evidence>
<comment type="similarity">
    <text evidence="4">Belongs to the peptidase C1 family.</text>
</comment>
<dbReference type="InterPro" id="IPR004134">
    <property type="entry name" value="Peptidase_C1B"/>
</dbReference>
<keyword evidence="7" id="KW-1185">Reference proteome</keyword>
<dbReference type="GO" id="GO:0043418">
    <property type="term" value="P:homocysteine catabolic process"/>
    <property type="evidence" value="ECO:0007669"/>
    <property type="project" value="TreeGrafter"/>
</dbReference>
<dbReference type="RefSeq" id="WP_127723342.1">
    <property type="nucleotide sequence ID" value="NZ_RLIH01000002.1"/>
</dbReference>
<keyword evidence="4 6" id="KW-0031">Aminopeptidase</keyword>
<dbReference type="PIRSF" id="PIRSF005700">
    <property type="entry name" value="PepC"/>
    <property type="match status" value="1"/>
</dbReference>
<keyword evidence="3 4" id="KW-0788">Thiol protease</keyword>
<dbReference type="Gene3D" id="3.90.70.10">
    <property type="entry name" value="Cysteine proteinases"/>
    <property type="match status" value="1"/>
</dbReference>
<dbReference type="PROSITE" id="PS00139">
    <property type="entry name" value="THIOL_PROTEASE_CYS"/>
    <property type="match status" value="1"/>
</dbReference>
<dbReference type="Proteomes" id="UP000288812">
    <property type="component" value="Unassembled WGS sequence"/>
</dbReference>
<evidence type="ECO:0000256" key="3">
    <source>
        <dbReference type="ARBA" id="ARBA00022807"/>
    </source>
</evidence>
<dbReference type="PANTHER" id="PTHR10363:SF2">
    <property type="entry name" value="BLEOMYCIN HYDROLASE"/>
    <property type="match status" value="1"/>
</dbReference>
<dbReference type="OrthoDB" id="1111399at2"/>
<evidence type="ECO:0000313" key="7">
    <source>
        <dbReference type="Proteomes" id="UP000288812"/>
    </source>
</evidence>
<feature type="active site" evidence="5">
    <location>
        <position position="384"/>
    </location>
</feature>
<dbReference type="InterPro" id="IPR000169">
    <property type="entry name" value="Pept_cys_AS"/>
</dbReference>
<evidence type="ECO:0000256" key="5">
    <source>
        <dbReference type="PIRSR" id="PIRSR005700-1"/>
    </source>
</evidence>
<dbReference type="InterPro" id="IPR038765">
    <property type="entry name" value="Papain-like_cys_pep_sf"/>
</dbReference>
<dbReference type="GO" id="GO:0005737">
    <property type="term" value="C:cytoplasm"/>
    <property type="evidence" value="ECO:0007669"/>
    <property type="project" value="TreeGrafter"/>
</dbReference>
<keyword evidence="2 4" id="KW-0378">Hydrolase</keyword>
<organism evidence="6 7">
    <name type="scientific">Anaerosphaera multitolerans</name>
    <dbReference type="NCBI Taxonomy" id="2487351"/>
    <lineage>
        <taxon>Bacteria</taxon>
        <taxon>Bacillati</taxon>
        <taxon>Bacillota</taxon>
        <taxon>Tissierellia</taxon>
        <taxon>Tissierellales</taxon>
        <taxon>Peptoniphilaceae</taxon>
        <taxon>Anaerosphaera</taxon>
    </lineage>
</organism>
<dbReference type="GO" id="GO:0009636">
    <property type="term" value="P:response to toxic substance"/>
    <property type="evidence" value="ECO:0007669"/>
    <property type="project" value="TreeGrafter"/>
</dbReference>
<dbReference type="GO" id="GO:0070005">
    <property type="term" value="F:cysteine-type aminopeptidase activity"/>
    <property type="evidence" value="ECO:0007669"/>
    <property type="project" value="InterPro"/>
</dbReference>
<keyword evidence="1 4" id="KW-0645">Protease</keyword>
<evidence type="ECO:0000256" key="2">
    <source>
        <dbReference type="ARBA" id="ARBA00022801"/>
    </source>
</evidence>
<comment type="caution">
    <text evidence="6">The sequence shown here is derived from an EMBL/GenBank/DDBJ whole genome shotgun (WGS) entry which is preliminary data.</text>
</comment>
<dbReference type="EMBL" id="RLIH01000002">
    <property type="protein sequence ID" value="RVU55551.1"/>
    <property type="molecule type" value="Genomic_DNA"/>
</dbReference>
<reference evidence="6 7" key="1">
    <citation type="submission" date="2018-11" db="EMBL/GenBank/DDBJ databases">
        <title>Genome sequencing and assembly of Anaerosphaera sp. nov., GS7-6-2.</title>
        <authorList>
            <person name="Rettenmaier R."/>
            <person name="Liebl W."/>
            <person name="Zverlov V."/>
        </authorList>
    </citation>
    <scope>NUCLEOTIDE SEQUENCE [LARGE SCALE GENOMIC DNA]</scope>
    <source>
        <strain evidence="6 7">GS7-6-2</strain>
    </source>
</reference>
<proteinExistence type="inferred from homology"/>
<accession>A0A437S9I5</accession>
<dbReference type="PANTHER" id="PTHR10363">
    <property type="entry name" value="BLEOMYCIN HYDROLASE"/>
    <property type="match status" value="1"/>
</dbReference>
<dbReference type="CDD" id="cd00585">
    <property type="entry name" value="Peptidase_C1B"/>
    <property type="match status" value="1"/>
</dbReference>
<evidence type="ECO:0000256" key="4">
    <source>
        <dbReference type="PIRNR" id="PIRNR005700"/>
    </source>
</evidence>
<evidence type="ECO:0000256" key="1">
    <source>
        <dbReference type="ARBA" id="ARBA00022670"/>
    </source>
</evidence>
<dbReference type="Pfam" id="PF03051">
    <property type="entry name" value="Peptidase_C1_2"/>
    <property type="match status" value="1"/>
</dbReference>
<protein>
    <recommendedName>
        <fullName evidence="4">Aminopeptidase</fullName>
    </recommendedName>
</protein>
<gene>
    <name evidence="6" type="ORF">EF514_02140</name>
</gene>
<feature type="active site" evidence="5">
    <location>
        <position position="362"/>
    </location>
</feature>
<dbReference type="SUPFAM" id="SSF54001">
    <property type="entry name" value="Cysteine proteinases"/>
    <property type="match status" value="1"/>
</dbReference>
<dbReference type="GO" id="GO:0006508">
    <property type="term" value="P:proteolysis"/>
    <property type="evidence" value="ECO:0007669"/>
    <property type="project" value="UniProtKB-KW"/>
</dbReference>
<sequence>MEFGIDRLRELNQEFSKDRANRIAQNAAMANGIEKAAINLSLKEEQRHNFNISLEQKGVTDQKRSGRCWIFSALNMMRYEVAKNLNLDNFEFSQVYPLFFDKLEKSNYFLNSILKTLDESTDSRLLAHILKDPISDGGQWDMFVGLVNKYGLVPKEIMDENENSSNTRKLNEYLTKLLRGYAVKLRRAHKNGRTAEELEEMVEGYMKEVHRVLSISLGTPPETFDFEFKDKEGNYVNEKNITPLKFYEKYININLEKYISIINAPTADKPYNETFTVDFLGCVIEEKEIKYINLPIEELKKAAISQLKDGKPVWFGCDVGQFFNRSGSILDIESVKIDDLLDVEFDMTKEERLDYGESLMTHAMVFMGVELDNEGRPLRWRVENSWGKDSGKDGYLVMSDSWFNEYMYQVVIDKKYLSQRILKDWEKEPIRLKPWDPMGSLA</sequence>